<feature type="compositionally biased region" description="Pro residues" evidence="2">
    <location>
        <begin position="375"/>
        <end position="388"/>
    </location>
</feature>
<feature type="compositionally biased region" description="Pro residues" evidence="2">
    <location>
        <begin position="478"/>
        <end position="488"/>
    </location>
</feature>
<feature type="compositionally biased region" description="Pro residues" evidence="2">
    <location>
        <begin position="235"/>
        <end position="251"/>
    </location>
</feature>
<feature type="compositionally biased region" description="Acidic residues" evidence="2">
    <location>
        <begin position="1830"/>
        <end position="1839"/>
    </location>
</feature>
<accession>A0ABR3E8W8</accession>
<feature type="compositionally biased region" description="Polar residues" evidence="2">
    <location>
        <begin position="2289"/>
        <end position="2298"/>
    </location>
</feature>
<evidence type="ECO:0000256" key="2">
    <source>
        <dbReference type="SAM" id="MobiDB-lite"/>
    </source>
</evidence>
<feature type="compositionally biased region" description="Polar residues" evidence="2">
    <location>
        <begin position="1412"/>
        <end position="1422"/>
    </location>
</feature>
<name>A0ABR3E8W8_9TRYP</name>
<feature type="compositionally biased region" description="Polar residues" evidence="2">
    <location>
        <begin position="2305"/>
        <end position="2316"/>
    </location>
</feature>
<sequence length="2377" mass="253596">MESPPAQAVSGEQRARLLELEERQRQLKRLCEEALREEEQHQHILQQLEEHNTGVVSSVESFAGGSAGSVSGAAALQGRPFSPSHGGEPLEDLLTGEVQSFRDPNSAVRESSTGSAAAPLWLRSESLSNPRNPSADRPRTVLSSSYRPPTYPLPMVFATQSPPPPREMLYSTSSRPREEGSSAAAAAMNRRIQPPTSAPVMSSSLPITSAWRHGERGTAERKSGSYSAAAALFPPAAPTPLSPPPPPPPPPERSHSRGASHSIPSADRYWRSDARPYHGIPPPPPPPASDATQATASPSAVRYSWTPRAHTSLSPPRPPLSSRSSAFPLVSPDEVTDNPPAPPPRTHRRAAPSRDMPPSMPDTYRWPPSLFHTDSPPPPPPPPPPSPPAARTDSVGDSTLPTTPSERDIARWRRRLSGSGAVRPLSDNRPGSGYDRSGAATLANRRVPPAAVTPLLSVPYRETATKKGVRVAGRAPRSLPPPPPPPAPSVTLFSPARYGEGRNEDESLLDRWETASLTPSLRSAEERCLRNYFAKPVRKVGSSSPTHRNYASYSRQRASPSCSGVKGVRTSLFEVAGTAEPRLQRRSTVIPTPDLFTSSAPTVMNTPPPAPAKPKPNKTALHPYELQHPQSPSLSPPPETSLNSTSARNCRDAPGHRGDTSAPLLSALYAKHQQATSATLKSSNLDSARGNGDISLPANLDMTNKAATGEPHTAAAASVNDYFDMGPEKEALLSLLQESTRGAPGSNAGAALPATSCPSSIQQGMSPAMGANLAGGRRGEKALPYPLSANCLSERNQTQILSTQPPMTTLPPHYKDPTAQHSYLNPTVDSSILRGGNVNAATRGVQHSNEVAAVQLQQKYDKAQAKAEALARHLVKAISDRKMLQGSVEQLEMLVEECNIEVGRLQQIVEQQHQDSATSLGVQAALRAKEREVAVYEDEIRRLHVVLNGHLTRTATAERVAQESVHQGLVVKEAEVEAAIAEVGMAHLAQREAEERASQLANELDTAVEQIQFLDERLAEMERAAAAALLPASRVHAAKEPGVDSDNGEAALAHSSAAAHLTIPPDEETRRWPLEARRTMAQLVAQAEGLLLKNAEGERHTSMRLQHMENTCSELQRHLRQRSEEVERAREAYEQLRQEKSTLQTVGEVWYQQLREVKEDAQLVSEMVRTSREDAEDVYLSSRVAEERAVVRRAAAAAASPLRPFPSSAPTDSTTLKKSAQFARQVMRDFHAVARFLSSLRTMNIGDRNGYQILQTIASGRNPAEGLYVTADDAATPKRVSELLAPNAASEAKRRVQEKKARVLRAVEQALIIGSDSAPEFASLDASEKRPPSRAPIMLGLPLRARERPSPAGAEVCEVPDAFEDELTNGDEAEVEVVFSSLHPTRMGSQSLRDGSSGMVHSDVRRRPASDSVASVSQNRMPPTSEIRRAAPAFAASPPAAPLAPDGKSFCSTLFTNSSEAPSTASTSQPTAVKAAPAPPTPLPSVSRPLRLSNTPSQPQSEGKEENEEEALGPSEKHSSSIRASSHTVLRTDSMPICSTGAGIDSETHFITFVPLPSIPQQVLQLQTTTVQQAPLPPSTLAVTGGLPVDYIVDVSSSTAPFVSGIVMTDQEKDATVARRNAPTPLQMQQQHTPIPATLTNTSPSSSRLRSPTPDRLTAVWAGTHVDEVLIASPIEQRRSSQSFTDEPPPRVVCDENKQLGHLCSRPKNRSTTARPSSTPHPDSRSGTRRGFEARAEEETVAPPRHTDQHRRGASNRSNDDEATLFFREPPRGEVQEVASEATSTSLQEQQQICVEVDLLNEDFVMPSRRVSAAAVALASVSSVSPETTLIDEEEEADVEERVPSAGTAATRPSLHAESPLKRDHTAAPSVPDVSLVPLKDAKATKPSSSRNRRVVDEDDEPSLSFLAPPPPLPPPVRPSPSQVQTKRAQEKDALVLTSPTEASLSGTSYSQTMEDTSVAAVSTENVPHSPLSLCGSFAGAPLRLPHQPRRPSASDGHPSLTAVEGAVAPPRLQRSTGSSPLTAAQPLLGTFAPGPAAAGDATAGVSQRIRSGSRPPTARLSVDCPLLEATPALVEPRRHSPSARPVPAATHTNPVTPVDTVDFDSASTAGLSLLEQQTSPAPKKAQISRAHSEVDLHVDDLLRSDGKIGAKTTSSTPTSRLPSITSTAAPGSPQHVLEEPSVALGLPGEICNDTPGQLGSAVSLPAEALQAAPLHPREPPTRAGHSASPCCSPHEEAAPAPLPLVNADAPESSTLNLPYTSPKPAPPMEEAATFNGNRPATSPAVAQMPSSTISTPRSHGGGRQNSASVWSSTPAEQPMPDGITARRCEEVAKILMRLKAKKEQDPKQPSEMSTPTSPTGSEPSSAGLEDLDSPSS</sequence>
<feature type="compositionally biased region" description="Low complexity" evidence="2">
    <location>
        <begin position="2350"/>
        <end position="2366"/>
    </location>
</feature>
<protein>
    <submittedName>
        <fullName evidence="3">Uncharacterized protein</fullName>
    </submittedName>
</protein>
<feature type="compositionally biased region" description="Low complexity" evidence="2">
    <location>
        <begin position="1638"/>
        <end position="1654"/>
    </location>
</feature>
<evidence type="ECO:0000256" key="1">
    <source>
        <dbReference type="SAM" id="Coils"/>
    </source>
</evidence>
<feature type="compositionally biased region" description="Polar residues" evidence="2">
    <location>
        <begin position="1938"/>
        <end position="1950"/>
    </location>
</feature>
<feature type="compositionally biased region" description="Basic and acidic residues" evidence="2">
    <location>
        <begin position="649"/>
        <end position="659"/>
    </location>
</feature>
<feature type="region of interest" description="Disordered" evidence="2">
    <location>
        <begin position="1625"/>
        <end position="1654"/>
    </location>
</feature>
<feature type="compositionally biased region" description="Polar residues" evidence="2">
    <location>
        <begin position="2014"/>
        <end position="2023"/>
    </location>
</feature>
<feature type="region of interest" description="Disordered" evidence="2">
    <location>
        <begin position="62"/>
        <end position="507"/>
    </location>
</feature>
<feature type="region of interest" description="Disordered" evidence="2">
    <location>
        <begin position="1455"/>
        <end position="1528"/>
    </location>
</feature>
<feature type="compositionally biased region" description="Polar residues" evidence="2">
    <location>
        <begin position="541"/>
        <end position="562"/>
    </location>
</feature>
<feature type="compositionally biased region" description="Low complexity" evidence="2">
    <location>
        <begin position="2030"/>
        <end position="2045"/>
    </location>
</feature>
<feature type="coiled-coil region" evidence="1">
    <location>
        <begin position="1105"/>
        <end position="1146"/>
    </location>
</feature>
<feature type="coiled-coil region" evidence="1">
    <location>
        <begin position="17"/>
        <end position="51"/>
    </location>
</feature>
<reference evidence="3 4" key="1">
    <citation type="submission" date="2024-02" db="EMBL/GenBank/DDBJ databases">
        <title>FIRST GENOME SEQUENCES OF Leishmania (Viannia) shawi, Leishmania (Viannia) lindenbergi AND Leishmania (Viannia) utingensis.</title>
        <authorList>
            <person name="Resadore F."/>
            <person name="Custodio M.G.F."/>
            <person name="Boite M.C."/>
            <person name="Cupolillo E."/>
            <person name="Ferreira G.E.M."/>
        </authorList>
    </citation>
    <scope>NUCLEOTIDE SEQUENCE [LARGE SCALE GENOMIC DNA]</scope>
    <source>
        <strain evidence="3 4">MCEB/BR/1984/M8408</strain>
    </source>
</reference>
<feature type="compositionally biased region" description="Low complexity" evidence="2">
    <location>
        <begin position="2153"/>
        <end position="2168"/>
    </location>
</feature>
<feature type="region of interest" description="Disordered" evidence="2">
    <location>
        <begin position="2146"/>
        <end position="2176"/>
    </location>
</feature>
<feature type="compositionally biased region" description="Polar residues" evidence="2">
    <location>
        <begin position="395"/>
        <end position="404"/>
    </location>
</feature>
<feature type="compositionally biased region" description="Low complexity" evidence="2">
    <location>
        <begin position="289"/>
        <end position="300"/>
    </location>
</feature>
<feature type="compositionally biased region" description="Polar residues" evidence="2">
    <location>
        <begin position="586"/>
        <end position="604"/>
    </location>
</feature>
<feature type="region of interest" description="Disordered" evidence="2">
    <location>
        <begin position="1672"/>
        <end position="1789"/>
    </location>
</feature>
<feature type="region of interest" description="Disordered" evidence="2">
    <location>
        <begin position="741"/>
        <end position="761"/>
    </location>
</feature>
<feature type="region of interest" description="Disordered" evidence="2">
    <location>
        <begin position="2008"/>
        <end position="2104"/>
    </location>
</feature>
<feature type="region of interest" description="Disordered" evidence="2">
    <location>
        <begin position="584"/>
        <end position="661"/>
    </location>
</feature>
<organism evidence="3 4">
    <name type="scientific">Leishmania shawi</name>
    <dbReference type="NCBI Taxonomy" id="5680"/>
    <lineage>
        <taxon>Eukaryota</taxon>
        <taxon>Discoba</taxon>
        <taxon>Euglenozoa</taxon>
        <taxon>Kinetoplastea</taxon>
        <taxon>Metakinetoplastina</taxon>
        <taxon>Trypanosomatida</taxon>
        <taxon>Trypanosomatidae</taxon>
        <taxon>Leishmaniinae</taxon>
        <taxon>Leishmania</taxon>
        <taxon>Leishmania guyanensis species complex</taxon>
    </lineage>
</organism>
<proteinExistence type="predicted"/>
<feature type="compositionally biased region" description="Pro residues" evidence="2">
    <location>
        <begin position="1908"/>
        <end position="1919"/>
    </location>
</feature>
<keyword evidence="4" id="KW-1185">Reference proteome</keyword>
<feature type="compositionally biased region" description="Polar residues" evidence="2">
    <location>
        <begin position="1710"/>
        <end position="1721"/>
    </location>
</feature>
<feature type="compositionally biased region" description="Pro residues" evidence="2">
    <location>
        <begin position="279"/>
        <end position="288"/>
    </location>
</feature>
<feature type="compositionally biased region" description="Polar residues" evidence="2">
    <location>
        <begin position="1492"/>
        <end position="1501"/>
    </location>
</feature>
<feature type="coiled-coil region" evidence="1">
    <location>
        <begin position="853"/>
        <end position="946"/>
    </location>
</feature>
<gene>
    <name evidence="3" type="ORF">Q4I29_003006</name>
</gene>
<feature type="region of interest" description="Disordered" evidence="2">
    <location>
        <begin position="539"/>
        <end position="564"/>
    </location>
</feature>
<evidence type="ECO:0000313" key="4">
    <source>
        <dbReference type="Proteomes" id="UP001443563"/>
    </source>
</evidence>
<evidence type="ECO:0000313" key="3">
    <source>
        <dbReference type="EMBL" id="KAL0506575.1"/>
    </source>
</evidence>
<feature type="compositionally biased region" description="Low complexity" evidence="2">
    <location>
        <begin position="62"/>
        <end position="75"/>
    </location>
</feature>
<feature type="region of interest" description="Disordered" evidence="2">
    <location>
        <begin position="1386"/>
        <end position="1423"/>
    </location>
</feature>
<dbReference type="Proteomes" id="UP001443563">
    <property type="component" value="Unassembled WGS sequence"/>
</dbReference>
<dbReference type="EMBL" id="JBAMZM010000021">
    <property type="protein sequence ID" value="KAL0506575.1"/>
    <property type="molecule type" value="Genomic_DNA"/>
</dbReference>
<keyword evidence="1" id="KW-0175">Coiled coil</keyword>
<feature type="region of interest" description="Disordered" evidence="2">
    <location>
        <begin position="1983"/>
        <end position="2002"/>
    </location>
</feature>
<comment type="caution">
    <text evidence="3">The sequence shown here is derived from an EMBL/GenBank/DDBJ whole genome shotgun (WGS) entry which is preliminary data.</text>
</comment>
<feature type="compositionally biased region" description="Basic and acidic residues" evidence="2">
    <location>
        <begin position="212"/>
        <end position="223"/>
    </location>
</feature>
<feature type="region of interest" description="Disordered" evidence="2">
    <location>
        <begin position="1819"/>
        <end position="1950"/>
    </location>
</feature>
<feature type="compositionally biased region" description="Basic and acidic residues" evidence="2">
    <location>
        <begin position="1722"/>
        <end position="1738"/>
    </location>
</feature>
<feature type="compositionally biased region" description="Polar residues" evidence="2">
    <location>
        <begin position="1455"/>
        <end position="1469"/>
    </location>
</feature>
<feature type="region of interest" description="Disordered" evidence="2">
    <location>
        <begin position="2215"/>
        <end position="2377"/>
    </location>
</feature>
<feature type="coiled-coil region" evidence="1">
    <location>
        <begin position="990"/>
        <end position="1024"/>
    </location>
</feature>